<sequence length="313" mass="34470">MIKMKNYSRFAWAFLAYNFYVILGGAYVRATGSGAGCGEHWPLCNGVVVPNFSTFHTIIEYTHRVSSGIVGIGSIILLVWAFKVTKKKDPIRISAIIAFCFVVFEALLGAGLVIFGLVANNSSYFRAIVMSLHLVATFILIASISLTAAWSSGFKFNKFNMQTKKFLPVSLIIVGMFVVGMSGAITALGDTLFRPNSVGEGVINEIINPSHFLMSLRIYHPIFAVIVAIYTVFTAWSLTNKNSSSIQKKLTFSITGIFILQIFIGFINIALLAPVWMQIIHLLIADIAWIFCVLFCSQALSEEISVEKSIQHA</sequence>
<dbReference type="GO" id="GO:0016491">
    <property type="term" value="F:oxidoreductase activity"/>
    <property type="evidence" value="ECO:0007669"/>
    <property type="project" value="UniProtKB-KW"/>
</dbReference>
<evidence type="ECO:0000256" key="9">
    <source>
        <dbReference type="ARBA" id="ARBA00023136"/>
    </source>
</evidence>
<dbReference type="GO" id="GO:0006784">
    <property type="term" value="P:heme A biosynthetic process"/>
    <property type="evidence" value="ECO:0007669"/>
    <property type="project" value="InterPro"/>
</dbReference>
<dbReference type="PANTHER" id="PTHR35457">
    <property type="entry name" value="HEME A SYNTHASE"/>
    <property type="match status" value="1"/>
</dbReference>
<keyword evidence="6" id="KW-0560">Oxidoreductase</keyword>
<feature type="transmembrane region" description="Helical" evidence="12">
    <location>
        <begin position="12"/>
        <end position="30"/>
    </location>
</feature>
<name>A0A6N6VW59_9BACT</name>
<dbReference type="Pfam" id="PF02628">
    <property type="entry name" value="COX15-CtaA"/>
    <property type="match status" value="1"/>
</dbReference>
<dbReference type="GO" id="GO:0016020">
    <property type="term" value="C:membrane"/>
    <property type="evidence" value="ECO:0007669"/>
    <property type="project" value="UniProtKB-SubCell"/>
</dbReference>
<comment type="caution">
    <text evidence="13">The sequence shown here is derived from an EMBL/GenBank/DDBJ whole genome shotgun (WGS) entry which is preliminary data.</text>
</comment>
<feature type="transmembrane region" description="Helical" evidence="12">
    <location>
        <begin position="279"/>
        <end position="300"/>
    </location>
</feature>
<dbReference type="RefSeq" id="WP_153420346.1">
    <property type="nucleotide sequence ID" value="NZ_WFLM01000003.1"/>
</dbReference>
<evidence type="ECO:0000256" key="2">
    <source>
        <dbReference type="ARBA" id="ARBA00022475"/>
    </source>
</evidence>
<gene>
    <name evidence="13" type="ORF">GCL60_08810</name>
</gene>
<keyword evidence="8" id="KW-0350">Heme biosynthesis</keyword>
<dbReference type="InterPro" id="IPR003780">
    <property type="entry name" value="COX15/CtaA_fam"/>
</dbReference>
<evidence type="ECO:0000256" key="7">
    <source>
        <dbReference type="ARBA" id="ARBA00023004"/>
    </source>
</evidence>
<evidence type="ECO:0000256" key="4">
    <source>
        <dbReference type="ARBA" id="ARBA00022723"/>
    </source>
</evidence>
<evidence type="ECO:0000313" key="14">
    <source>
        <dbReference type="Proteomes" id="UP000437748"/>
    </source>
</evidence>
<dbReference type="EMBL" id="WFLM01000003">
    <property type="protein sequence ID" value="KAB8038949.1"/>
    <property type="molecule type" value="Genomic_DNA"/>
</dbReference>
<dbReference type="OrthoDB" id="5289690at2"/>
<evidence type="ECO:0000256" key="5">
    <source>
        <dbReference type="ARBA" id="ARBA00022989"/>
    </source>
</evidence>
<comment type="subcellular location">
    <subcellularLocation>
        <location evidence="1">Membrane</location>
        <topology evidence="1">Multi-pass membrane protein</topology>
    </subcellularLocation>
</comment>
<feature type="transmembrane region" description="Helical" evidence="12">
    <location>
        <begin position="94"/>
        <end position="118"/>
    </location>
</feature>
<dbReference type="GO" id="GO:0046872">
    <property type="term" value="F:metal ion binding"/>
    <property type="evidence" value="ECO:0007669"/>
    <property type="project" value="UniProtKB-KW"/>
</dbReference>
<feature type="transmembrane region" description="Helical" evidence="12">
    <location>
        <begin position="61"/>
        <end position="82"/>
    </location>
</feature>
<dbReference type="Proteomes" id="UP000437748">
    <property type="component" value="Unassembled WGS sequence"/>
</dbReference>
<keyword evidence="3 12" id="KW-0812">Transmembrane</keyword>
<evidence type="ECO:0000256" key="3">
    <source>
        <dbReference type="ARBA" id="ARBA00022692"/>
    </source>
</evidence>
<keyword evidence="4" id="KW-0479">Metal-binding</keyword>
<dbReference type="AlphaFoldDB" id="A0A6N6VW59"/>
<comment type="pathway">
    <text evidence="11">Porphyrin-containing compound metabolism.</text>
</comment>
<keyword evidence="7" id="KW-0408">Iron</keyword>
<feature type="transmembrane region" description="Helical" evidence="12">
    <location>
        <begin position="124"/>
        <end position="146"/>
    </location>
</feature>
<evidence type="ECO:0000256" key="1">
    <source>
        <dbReference type="ARBA" id="ARBA00004141"/>
    </source>
</evidence>
<evidence type="ECO:0000256" key="11">
    <source>
        <dbReference type="ARBA" id="ARBA00023444"/>
    </source>
</evidence>
<feature type="transmembrane region" description="Helical" evidence="12">
    <location>
        <begin position="166"/>
        <end position="188"/>
    </location>
</feature>
<evidence type="ECO:0000313" key="13">
    <source>
        <dbReference type="EMBL" id="KAB8038949.1"/>
    </source>
</evidence>
<feature type="transmembrane region" description="Helical" evidence="12">
    <location>
        <begin position="250"/>
        <end position="273"/>
    </location>
</feature>
<feature type="transmembrane region" description="Helical" evidence="12">
    <location>
        <begin position="218"/>
        <end position="238"/>
    </location>
</feature>
<reference evidence="13 14" key="1">
    <citation type="submission" date="2019-10" db="EMBL/GenBank/DDBJ databases">
        <title>New species of Slilvanegrellaceae.</title>
        <authorList>
            <person name="Pitt A."/>
            <person name="Hahn M.W."/>
        </authorList>
    </citation>
    <scope>NUCLEOTIDE SEQUENCE [LARGE SCALE GENOMIC DNA]</scope>
    <source>
        <strain evidence="13 14">SP-Ram-0.45-NSY-1</strain>
    </source>
</reference>
<accession>A0A6N6VW59</accession>
<evidence type="ECO:0000256" key="10">
    <source>
        <dbReference type="ARBA" id="ARBA00023157"/>
    </source>
</evidence>
<dbReference type="PANTHER" id="PTHR35457:SF1">
    <property type="entry name" value="HEME A SYNTHASE"/>
    <property type="match status" value="1"/>
</dbReference>
<evidence type="ECO:0000256" key="12">
    <source>
        <dbReference type="SAM" id="Phobius"/>
    </source>
</evidence>
<evidence type="ECO:0000256" key="6">
    <source>
        <dbReference type="ARBA" id="ARBA00023002"/>
    </source>
</evidence>
<keyword evidence="10" id="KW-1015">Disulfide bond</keyword>
<evidence type="ECO:0000256" key="8">
    <source>
        <dbReference type="ARBA" id="ARBA00023133"/>
    </source>
</evidence>
<protein>
    <submittedName>
        <fullName evidence="13">Heme A synthase</fullName>
    </submittedName>
</protein>
<proteinExistence type="predicted"/>
<keyword evidence="9 12" id="KW-0472">Membrane</keyword>
<keyword evidence="2" id="KW-1003">Cell membrane</keyword>
<keyword evidence="14" id="KW-1185">Reference proteome</keyword>
<keyword evidence="5 12" id="KW-1133">Transmembrane helix</keyword>
<organism evidence="13 14">
    <name type="scientific">Silvanigrella paludirubra</name>
    <dbReference type="NCBI Taxonomy" id="2499159"/>
    <lineage>
        <taxon>Bacteria</taxon>
        <taxon>Pseudomonadati</taxon>
        <taxon>Bdellovibrionota</taxon>
        <taxon>Oligoflexia</taxon>
        <taxon>Silvanigrellales</taxon>
        <taxon>Silvanigrellaceae</taxon>
        <taxon>Silvanigrella</taxon>
    </lineage>
</organism>
<dbReference type="InterPro" id="IPR050450">
    <property type="entry name" value="COX15/CtaA_HemeA_synthase"/>
</dbReference>